<evidence type="ECO:0000313" key="2">
    <source>
        <dbReference type="Proteomes" id="UP000095283"/>
    </source>
</evidence>
<dbReference type="WBParaSite" id="Hba_07473">
    <property type="protein sequence ID" value="Hba_07473"/>
    <property type="gene ID" value="Hba_07473"/>
</dbReference>
<organism evidence="2 3">
    <name type="scientific">Heterorhabditis bacteriophora</name>
    <name type="common">Entomopathogenic nematode worm</name>
    <dbReference type="NCBI Taxonomy" id="37862"/>
    <lineage>
        <taxon>Eukaryota</taxon>
        <taxon>Metazoa</taxon>
        <taxon>Ecdysozoa</taxon>
        <taxon>Nematoda</taxon>
        <taxon>Chromadorea</taxon>
        <taxon>Rhabditida</taxon>
        <taxon>Rhabditina</taxon>
        <taxon>Rhabditomorpha</taxon>
        <taxon>Strongyloidea</taxon>
        <taxon>Heterorhabditidae</taxon>
        <taxon>Heterorhabditis</taxon>
    </lineage>
</organism>
<feature type="signal peptide" evidence="1">
    <location>
        <begin position="1"/>
        <end position="19"/>
    </location>
</feature>
<dbReference type="AlphaFoldDB" id="A0A1I7WQQ1"/>
<accession>A0A1I7WQQ1</accession>
<keyword evidence="2" id="KW-1185">Reference proteome</keyword>
<sequence length="64" mass="7541">MWRMLIIIVPHVAIHKCLIAISKMAVCCHYFDNLVNTHAYNFYALESTNFSAFCRIIYIFIIKD</sequence>
<proteinExistence type="predicted"/>
<name>A0A1I7WQQ1_HETBA</name>
<reference evidence="3" key="1">
    <citation type="submission" date="2016-11" db="UniProtKB">
        <authorList>
            <consortium name="WormBaseParasite"/>
        </authorList>
    </citation>
    <scope>IDENTIFICATION</scope>
</reference>
<evidence type="ECO:0000256" key="1">
    <source>
        <dbReference type="SAM" id="SignalP"/>
    </source>
</evidence>
<protein>
    <submittedName>
        <fullName evidence="3">Secreted protein</fullName>
    </submittedName>
</protein>
<keyword evidence="1" id="KW-0732">Signal</keyword>
<evidence type="ECO:0000313" key="3">
    <source>
        <dbReference type="WBParaSite" id="Hba_07473"/>
    </source>
</evidence>
<feature type="chain" id="PRO_5009310751" evidence="1">
    <location>
        <begin position="20"/>
        <end position="64"/>
    </location>
</feature>
<dbReference type="Proteomes" id="UP000095283">
    <property type="component" value="Unplaced"/>
</dbReference>